<reference evidence="1" key="1">
    <citation type="journal article" date="2020" name="bioRxiv">
        <title>Hybrid origin of Populus tomentosa Carr. identified through genome sequencing and phylogenomic analysis.</title>
        <authorList>
            <person name="An X."/>
            <person name="Gao K."/>
            <person name="Chen Z."/>
            <person name="Li J."/>
            <person name="Yang X."/>
            <person name="Yang X."/>
            <person name="Zhou J."/>
            <person name="Guo T."/>
            <person name="Zhao T."/>
            <person name="Huang S."/>
            <person name="Miao D."/>
            <person name="Khan W.U."/>
            <person name="Rao P."/>
            <person name="Ye M."/>
            <person name="Lei B."/>
            <person name="Liao W."/>
            <person name="Wang J."/>
            <person name="Ji L."/>
            <person name="Li Y."/>
            <person name="Guo B."/>
            <person name="Mustafa N.S."/>
            <person name="Li S."/>
            <person name="Yun Q."/>
            <person name="Keller S.R."/>
            <person name="Mao J."/>
            <person name="Zhang R."/>
            <person name="Strauss S.H."/>
        </authorList>
    </citation>
    <scope>NUCLEOTIDE SEQUENCE</scope>
    <source>
        <strain evidence="1">GM15</strain>
        <tissue evidence="1">Leaf</tissue>
    </source>
</reference>
<comment type="caution">
    <text evidence="1">The sequence shown here is derived from an EMBL/GenBank/DDBJ whole genome shotgun (WGS) entry which is preliminary data.</text>
</comment>
<name>A0A8X8CEK0_POPTO</name>
<dbReference type="Proteomes" id="UP000886885">
    <property type="component" value="Chromosome 13D"/>
</dbReference>
<protein>
    <submittedName>
        <fullName evidence="1">Uncharacterized protein</fullName>
    </submittedName>
</protein>
<organism evidence="1 2">
    <name type="scientific">Populus tomentosa</name>
    <name type="common">Chinese white poplar</name>
    <dbReference type="NCBI Taxonomy" id="118781"/>
    <lineage>
        <taxon>Eukaryota</taxon>
        <taxon>Viridiplantae</taxon>
        <taxon>Streptophyta</taxon>
        <taxon>Embryophyta</taxon>
        <taxon>Tracheophyta</taxon>
        <taxon>Spermatophyta</taxon>
        <taxon>Magnoliopsida</taxon>
        <taxon>eudicotyledons</taxon>
        <taxon>Gunneridae</taxon>
        <taxon>Pentapetalae</taxon>
        <taxon>rosids</taxon>
        <taxon>fabids</taxon>
        <taxon>Malpighiales</taxon>
        <taxon>Salicaceae</taxon>
        <taxon>Saliceae</taxon>
        <taxon>Populus</taxon>
    </lineage>
</organism>
<keyword evidence="2" id="KW-1185">Reference proteome</keyword>
<sequence>MSFSQVNGAEAESDSELCNHLMNCCSRLKLTSVNDRGGFPCVQQYSCFPWFALLSQRGKRFEGIRMAHCIDDGNMHAVTCIRKLDLKNV</sequence>
<dbReference type="AlphaFoldDB" id="A0A8X8CEK0"/>
<evidence type="ECO:0000313" key="2">
    <source>
        <dbReference type="Proteomes" id="UP000886885"/>
    </source>
</evidence>
<accession>A0A8X8CEK0</accession>
<gene>
    <name evidence="1" type="ORF">POTOM_045822</name>
</gene>
<evidence type="ECO:0000313" key="1">
    <source>
        <dbReference type="EMBL" id="KAG6751297.1"/>
    </source>
</evidence>
<proteinExistence type="predicted"/>
<dbReference type="EMBL" id="JAAWWB010000026">
    <property type="protein sequence ID" value="KAG6751297.1"/>
    <property type="molecule type" value="Genomic_DNA"/>
</dbReference>